<keyword evidence="2" id="KW-1185">Reference proteome</keyword>
<dbReference type="PANTHER" id="PTHR40616:SF1">
    <property type="entry name" value="LINALOOL DEHYDRATASE_ISOMERASE DOMAIN-CONTAINING PROTEIN"/>
    <property type="match status" value="1"/>
</dbReference>
<gene>
    <name evidence="1" type="ORF">IF188_10280</name>
</gene>
<accession>A0ABR8NNS8</accession>
<dbReference type="PANTHER" id="PTHR40616">
    <property type="entry name" value="LINALOOL DEHYDRATASE_ISOMERASE DOMAIN-CONTAINING PROTEIN"/>
    <property type="match status" value="1"/>
</dbReference>
<organism evidence="1 2">
    <name type="scientific">Microbacterium helvum</name>
    <dbReference type="NCBI Taxonomy" id="2773713"/>
    <lineage>
        <taxon>Bacteria</taxon>
        <taxon>Bacillati</taxon>
        <taxon>Actinomycetota</taxon>
        <taxon>Actinomycetes</taxon>
        <taxon>Micrococcales</taxon>
        <taxon>Microbacteriaceae</taxon>
        <taxon>Microbacterium</taxon>
    </lineage>
</organism>
<dbReference type="Proteomes" id="UP000598426">
    <property type="component" value="Unassembled WGS sequence"/>
</dbReference>
<evidence type="ECO:0000313" key="1">
    <source>
        <dbReference type="EMBL" id="MBD3942083.1"/>
    </source>
</evidence>
<protein>
    <recommendedName>
        <fullName evidence="3">Heparinase II/III-like protein</fullName>
    </recommendedName>
</protein>
<comment type="caution">
    <text evidence="1">The sequence shown here is derived from an EMBL/GenBank/DDBJ whole genome shotgun (WGS) entry which is preliminary data.</text>
</comment>
<evidence type="ECO:0008006" key="3">
    <source>
        <dbReference type="Google" id="ProtNLM"/>
    </source>
</evidence>
<dbReference type="RefSeq" id="WP_191171714.1">
    <property type="nucleotide sequence ID" value="NZ_JACXZS010000006.1"/>
</dbReference>
<dbReference type="EMBL" id="JACXZS010000006">
    <property type="protein sequence ID" value="MBD3942083.1"/>
    <property type="molecule type" value="Genomic_DNA"/>
</dbReference>
<proteinExistence type="predicted"/>
<name>A0ABR8NNS8_9MICO</name>
<sequence>MDTVTDAAEPAVDELTAAMIAGALEAGDAAFDPEWDLPLVPAPYNPIHTRIVSGEAHFVRDGMTYALALFEAGRRERGERVLRAVLGLQDRDPSSATYGVWPYWAEEPLSEMSPPDWNWADFIGELIALVLYRHDAGLSPELAADARDGLRHAAQSIIRRNVDIDYTNIVAKGSFVLLAAGEFTGDPVIAVAAADRIRRLRDRLLEQRTFAEYNSPTYWVVVLQALTEIRQYVSDPTARTFAEELERLAWEHFLRRWHPQTGRLSGPMARCYDTDLRRDKGELRPQGVRLILQRVDPEHWTITGAAGIRPAIGLAHSAVVDYRLPDDLRPLLSDLGEGSRTVVETFSQVHHLDEEYAGVSAADVRGRDAVVLPAVGTTWLSAAATLGSIAHSDTWAQRRVLLGFWAEPGDDIHNLTSPMRSVSATVVRDGHDFAAGSFSSAQHDGTVLWAFGLACPGGDEHIHLDGIVPGEARPTTGLSVRFTLTGIEAAATVDVDGTSLAVGDRTHGTTLRVTTDAVRIDWALAAAACGDDDDRTALVERGADGTVTIEIAWVAASTPQDLVLSDLGTAFAAGSLRIAERDAATAVHPVSVRLDHDVAHLALPVDGDGLRLSARTTVGTRRDHALAYRQGARA</sequence>
<reference evidence="1 2" key="1">
    <citation type="submission" date="2020-09" db="EMBL/GenBank/DDBJ databases">
        <title>Isolation and identification of active actinomycetes.</title>
        <authorList>
            <person name="Li X."/>
        </authorList>
    </citation>
    <scope>NUCLEOTIDE SEQUENCE [LARGE SCALE GENOMIC DNA]</scope>
    <source>
        <strain evidence="1 2">NEAU-LLC</strain>
    </source>
</reference>
<evidence type="ECO:0000313" key="2">
    <source>
        <dbReference type="Proteomes" id="UP000598426"/>
    </source>
</evidence>